<evidence type="ECO:0000313" key="1">
    <source>
        <dbReference type="EMBL" id="CAH0994583.1"/>
    </source>
</evidence>
<keyword evidence="2" id="KW-1185">Reference proteome</keyword>
<sequence length="56" mass="6573">MYGTSYERKKIEKLSIKYKKCKKNIQIDCFVLVLSNKFVLNLQQSQISHSSKKMSS</sequence>
<proteinExistence type="predicted"/>
<name>A0ABM9ALF5_9BACT</name>
<gene>
    <name evidence="1" type="ORF">EMA8858_00693</name>
</gene>
<organism evidence="1 2">
    <name type="scientific">Emticicia aquatica</name>
    <dbReference type="NCBI Taxonomy" id="1681835"/>
    <lineage>
        <taxon>Bacteria</taxon>
        <taxon>Pseudomonadati</taxon>
        <taxon>Bacteroidota</taxon>
        <taxon>Cytophagia</taxon>
        <taxon>Cytophagales</taxon>
        <taxon>Leadbetterellaceae</taxon>
        <taxon>Emticicia</taxon>
    </lineage>
</organism>
<dbReference type="Proteomes" id="UP000837932">
    <property type="component" value="Unassembled WGS sequence"/>
</dbReference>
<protein>
    <submittedName>
        <fullName evidence="1">Uncharacterized protein</fullName>
    </submittedName>
</protein>
<comment type="caution">
    <text evidence="1">The sequence shown here is derived from an EMBL/GenBank/DDBJ whole genome shotgun (WGS) entry which is preliminary data.</text>
</comment>
<reference evidence="1" key="1">
    <citation type="submission" date="2021-12" db="EMBL/GenBank/DDBJ databases">
        <authorList>
            <person name="Rodrigo-Torres L."/>
            <person name="Arahal R. D."/>
            <person name="Lucena T."/>
        </authorList>
    </citation>
    <scope>NUCLEOTIDE SEQUENCE</scope>
    <source>
        <strain evidence="1">CECT 8858</strain>
    </source>
</reference>
<accession>A0ABM9ALF5</accession>
<dbReference type="EMBL" id="CAKLPY010000001">
    <property type="protein sequence ID" value="CAH0994583.1"/>
    <property type="molecule type" value="Genomic_DNA"/>
</dbReference>
<evidence type="ECO:0000313" key="2">
    <source>
        <dbReference type="Proteomes" id="UP000837932"/>
    </source>
</evidence>